<feature type="binding site" evidence="11">
    <location>
        <position position="247"/>
    </location>
    <ligand>
        <name>[2Fe-2S] cluster</name>
        <dbReference type="ChEBI" id="CHEBI:190135"/>
    </ligand>
</feature>
<evidence type="ECO:0000256" key="11">
    <source>
        <dbReference type="PIRSR" id="PIRSR006816-2"/>
    </source>
</evidence>
<dbReference type="AlphaFoldDB" id="A0A6C2YMS3"/>
<evidence type="ECO:0000256" key="2">
    <source>
        <dbReference type="ARBA" id="ARBA00022448"/>
    </source>
</evidence>
<dbReference type="EMBL" id="LR593887">
    <property type="protein sequence ID" value="VTS01951.1"/>
    <property type="molecule type" value="Genomic_DNA"/>
</dbReference>
<proteinExistence type="inferred from homology"/>
<dbReference type="Proteomes" id="UP000464378">
    <property type="component" value="Chromosome"/>
</dbReference>
<dbReference type="InterPro" id="IPR012165">
    <property type="entry name" value="Cyt_c3_hydrogenase_gsu"/>
</dbReference>
<comment type="cofactor">
    <cofactor evidence="11">
        <name>[2Fe-2S] cluster</name>
        <dbReference type="ChEBI" id="CHEBI:190135"/>
    </cofactor>
    <text evidence="11">Binds 1 [2Fe-2S] cluster per subunit.</text>
</comment>
<dbReference type="PANTHER" id="PTHR43513">
    <property type="entry name" value="DIHYDROOROTATE DEHYDROGENASE B (NAD(+)), ELECTRON TRANSFER SUBUNIT"/>
    <property type="match status" value="1"/>
</dbReference>
<dbReference type="InterPro" id="IPR019480">
    <property type="entry name" value="Dihydroorotate_DH_Fe-S-bd"/>
</dbReference>
<dbReference type="InterPro" id="IPR008333">
    <property type="entry name" value="Cbr1-like_FAD-bd_dom"/>
</dbReference>
<keyword evidence="6" id="KW-0274">FAD</keyword>
<dbReference type="EMBL" id="LR586016">
    <property type="protein sequence ID" value="VIP02621.1"/>
    <property type="molecule type" value="Genomic_DNA"/>
</dbReference>
<gene>
    <name evidence="13" type="ORF">GMBLW1_13390</name>
</gene>
<dbReference type="Gene3D" id="2.40.30.10">
    <property type="entry name" value="Translation factors"/>
    <property type="match status" value="1"/>
</dbReference>
<dbReference type="GO" id="GO:0006221">
    <property type="term" value="P:pyrimidine nucleotide biosynthetic process"/>
    <property type="evidence" value="ECO:0007669"/>
    <property type="project" value="InterPro"/>
</dbReference>
<dbReference type="CDD" id="cd06218">
    <property type="entry name" value="DHOD_e_trans"/>
    <property type="match status" value="1"/>
</dbReference>
<evidence type="ECO:0000256" key="8">
    <source>
        <dbReference type="ARBA" id="ARBA00023004"/>
    </source>
</evidence>
<evidence type="ECO:0000256" key="3">
    <source>
        <dbReference type="ARBA" id="ARBA00022630"/>
    </source>
</evidence>
<accession>A0A6C2YMS3</accession>
<evidence type="ECO:0000256" key="6">
    <source>
        <dbReference type="ARBA" id="ARBA00022827"/>
    </source>
</evidence>
<dbReference type="RefSeq" id="WP_162657777.1">
    <property type="nucleotide sequence ID" value="NZ_LR593887.1"/>
</dbReference>
<evidence type="ECO:0000256" key="1">
    <source>
        <dbReference type="ARBA" id="ARBA00006422"/>
    </source>
</evidence>
<keyword evidence="7" id="KW-0249">Electron transport</keyword>
<reference evidence="13" key="1">
    <citation type="submission" date="2019-04" db="EMBL/GenBank/DDBJ databases">
        <authorList>
            <consortium name="Science for Life Laboratories"/>
        </authorList>
    </citation>
    <scope>NUCLEOTIDE SEQUENCE</scope>
    <source>
        <strain evidence="13">MBLW1</strain>
    </source>
</reference>
<keyword evidence="4 11" id="KW-0001">2Fe-2S</keyword>
<feature type="binding site" evidence="11">
    <location>
        <position position="239"/>
    </location>
    <ligand>
        <name>[2Fe-2S] cluster</name>
        <dbReference type="ChEBI" id="CHEBI:190135"/>
    </ligand>
</feature>
<dbReference type="KEGG" id="tim:GMBLW1_13390"/>
<keyword evidence="2" id="KW-0813">Transport</keyword>
<evidence type="ECO:0000313" key="14">
    <source>
        <dbReference type="Proteomes" id="UP000464378"/>
    </source>
</evidence>
<evidence type="ECO:0000313" key="13">
    <source>
        <dbReference type="EMBL" id="VIP02621.1"/>
    </source>
</evidence>
<evidence type="ECO:0000256" key="5">
    <source>
        <dbReference type="ARBA" id="ARBA00022723"/>
    </source>
</evidence>
<dbReference type="GO" id="GO:0050660">
    <property type="term" value="F:flavin adenine dinucleotide binding"/>
    <property type="evidence" value="ECO:0007669"/>
    <property type="project" value="InterPro"/>
</dbReference>
<sequence>MTCAARHVTAIVLENVPLAERTFRIRLAAPQVAATMRPGQFLMLRLPGRTDPLLGRPFALYDTVLNDAGECVALDVVYLVLGKMTRPLSELQAGDAIEVLGPLGNGFLPIPPAKSVWMIAGGIGQTPFLATTRWLRGTRGYAGDAPRQLAEQVEFFYGVRSASFAAGVADFAAAGATVSLASDDGSIGHHGRVTELLPNDRRPDAILTCGPEPMLKAVARWALERGIPCQVSLETPMACGVGICFSCVTKVQLPQSGWDYKRVCVEGPIFSADSLFWET</sequence>
<feature type="binding site" evidence="11">
    <location>
        <position position="244"/>
    </location>
    <ligand>
        <name>[2Fe-2S] cluster</name>
        <dbReference type="ChEBI" id="CHEBI:190135"/>
    </ligand>
</feature>
<dbReference type="SUPFAM" id="SSF63380">
    <property type="entry name" value="Riboflavin synthase domain-like"/>
    <property type="match status" value="1"/>
</dbReference>
<dbReference type="Pfam" id="PF10418">
    <property type="entry name" value="DHODB_Fe-S_bind"/>
    <property type="match status" value="1"/>
</dbReference>
<dbReference type="Gene3D" id="2.10.240.10">
    <property type="entry name" value="Dihydroorotate dehydrogenase, electron transfer subunit"/>
    <property type="match status" value="1"/>
</dbReference>
<dbReference type="GO" id="GO:0016491">
    <property type="term" value="F:oxidoreductase activity"/>
    <property type="evidence" value="ECO:0007669"/>
    <property type="project" value="InterPro"/>
</dbReference>
<dbReference type="PRINTS" id="PR00406">
    <property type="entry name" value="CYTB5RDTASE"/>
</dbReference>
<dbReference type="InParanoid" id="A0A6C2YMS3"/>
<evidence type="ECO:0000256" key="10">
    <source>
        <dbReference type="ARBA" id="ARBA00034078"/>
    </source>
</evidence>
<dbReference type="Pfam" id="PF00970">
    <property type="entry name" value="FAD_binding_6"/>
    <property type="match status" value="1"/>
</dbReference>
<dbReference type="Gene3D" id="3.40.50.80">
    <property type="entry name" value="Nucleotide-binding domain of ferredoxin-NADP reductase (FNR) module"/>
    <property type="match status" value="1"/>
</dbReference>
<keyword evidence="5 11" id="KW-0479">Metal-binding</keyword>
<dbReference type="PIRSF" id="PIRSF006816">
    <property type="entry name" value="Cyc3_hyd_g"/>
    <property type="match status" value="1"/>
</dbReference>
<evidence type="ECO:0000256" key="7">
    <source>
        <dbReference type="ARBA" id="ARBA00022982"/>
    </source>
</evidence>
<evidence type="ECO:0000256" key="9">
    <source>
        <dbReference type="ARBA" id="ARBA00023014"/>
    </source>
</evidence>
<name>A0A6C2YMS3_9BACT</name>
<comment type="cofactor">
    <cofactor evidence="10">
        <name>[2Fe-2S] cluster</name>
        <dbReference type="ChEBI" id="CHEBI:190135"/>
    </cofactor>
</comment>
<keyword evidence="14" id="KW-1185">Reference proteome</keyword>
<feature type="binding site" evidence="11">
    <location>
        <position position="264"/>
    </location>
    <ligand>
        <name>[2Fe-2S] cluster</name>
        <dbReference type="ChEBI" id="CHEBI:190135"/>
    </ligand>
</feature>
<comment type="similarity">
    <text evidence="1">Belongs to the PyrK family.</text>
</comment>
<dbReference type="InterPro" id="IPR017938">
    <property type="entry name" value="Riboflavin_synthase-like_b-brl"/>
</dbReference>
<dbReference type="InterPro" id="IPR037117">
    <property type="entry name" value="Dihydroorotate_DH_ele_sf"/>
</dbReference>
<dbReference type="GO" id="GO:0051537">
    <property type="term" value="F:2 iron, 2 sulfur cluster binding"/>
    <property type="evidence" value="ECO:0007669"/>
    <property type="project" value="UniProtKB-KW"/>
</dbReference>
<feature type="domain" description="FAD-binding FR-type" evidence="12">
    <location>
        <begin position="5"/>
        <end position="109"/>
    </location>
</feature>
<keyword evidence="3" id="KW-0285">Flavoprotein</keyword>
<protein>
    <recommendedName>
        <fullName evidence="12">FAD-binding FR-type domain-containing protein</fullName>
    </recommendedName>
</protein>
<dbReference type="SUPFAM" id="SSF52343">
    <property type="entry name" value="Ferredoxin reductase-like, C-terminal NADP-linked domain"/>
    <property type="match status" value="1"/>
</dbReference>
<dbReference type="InterPro" id="IPR050353">
    <property type="entry name" value="PyrK_electron_transfer"/>
</dbReference>
<dbReference type="PROSITE" id="PS51384">
    <property type="entry name" value="FAD_FR"/>
    <property type="match status" value="1"/>
</dbReference>
<organism evidence="13">
    <name type="scientific">Tuwongella immobilis</name>
    <dbReference type="NCBI Taxonomy" id="692036"/>
    <lineage>
        <taxon>Bacteria</taxon>
        <taxon>Pseudomonadati</taxon>
        <taxon>Planctomycetota</taxon>
        <taxon>Planctomycetia</taxon>
        <taxon>Gemmatales</taxon>
        <taxon>Gemmataceae</taxon>
        <taxon>Tuwongella</taxon>
    </lineage>
</organism>
<evidence type="ECO:0000259" key="12">
    <source>
        <dbReference type="PROSITE" id="PS51384"/>
    </source>
</evidence>
<dbReference type="InterPro" id="IPR039261">
    <property type="entry name" value="FNR_nucleotide-bd"/>
</dbReference>
<keyword evidence="9 11" id="KW-0411">Iron-sulfur</keyword>
<dbReference type="GO" id="GO:0046872">
    <property type="term" value="F:metal ion binding"/>
    <property type="evidence" value="ECO:0007669"/>
    <property type="project" value="UniProtKB-KW"/>
</dbReference>
<dbReference type="PANTHER" id="PTHR43513:SF3">
    <property type="entry name" value="DIHYDROOROTATE DEHYDROGENASE B (NAD(+)), ELECTRON TRANSFER SUBUNIT-RELATED"/>
    <property type="match status" value="1"/>
</dbReference>
<evidence type="ECO:0000256" key="4">
    <source>
        <dbReference type="ARBA" id="ARBA00022714"/>
    </source>
</evidence>
<dbReference type="InterPro" id="IPR017927">
    <property type="entry name" value="FAD-bd_FR_type"/>
</dbReference>
<keyword evidence="8 11" id="KW-0408">Iron</keyword>